<evidence type="ECO:0000313" key="1">
    <source>
        <dbReference type="EMBL" id="PZV38511.1"/>
    </source>
</evidence>
<dbReference type="AlphaFoldDB" id="A0A2W7C865"/>
<gene>
    <name evidence="1" type="ORF">B5V02_10660</name>
</gene>
<sequence length="310" mass="36334">MPDARHGGADRHGQSEFWAVFMKHLIPLVTSDDVHAHCLVHWKTEAFRSSHRKGGYIHSIVDQYARLPRFSCETTNDRLERAHFCTWWGLTMRRDDYAAPAIEDLYLLHEIWHAAHMPFIPGIGFEAFHGKMERNELEASVASELLVYFKIDGLRESAFPHPIYADRFLNDPAMRLLWRENEVVATNTLLEARRNVMYSKPEGDMDLSERWIRRFTMQNRQWSIVWADRYLDIEDHMYRFQQMALGGDRMGASDFHADWIEAEAATDTVDHVPFRDQALLFATIYWANRAKYDAALAVQRASQHARRRPE</sequence>
<dbReference type="Proteomes" id="UP000248616">
    <property type="component" value="Unassembled WGS sequence"/>
</dbReference>
<proteinExistence type="predicted"/>
<accession>A0A2W7C865</accession>
<name>A0A2W7C865_9HYPH</name>
<reference evidence="2" key="1">
    <citation type="submission" date="2017-03" db="EMBL/GenBank/DDBJ databases">
        <authorList>
            <person name="Safronova V.I."/>
            <person name="Sazanova A.L."/>
            <person name="Chirak E.R."/>
        </authorList>
    </citation>
    <scope>NUCLEOTIDE SEQUENCE [LARGE SCALE GENOMIC DNA]</scope>
    <source>
        <strain evidence="2">Ach-343</strain>
    </source>
</reference>
<organism evidence="1 2">
    <name type="scientific">Mesorhizobium kowhaii</name>
    <dbReference type="NCBI Taxonomy" id="1300272"/>
    <lineage>
        <taxon>Bacteria</taxon>
        <taxon>Pseudomonadati</taxon>
        <taxon>Pseudomonadota</taxon>
        <taxon>Alphaproteobacteria</taxon>
        <taxon>Hyphomicrobiales</taxon>
        <taxon>Phyllobacteriaceae</taxon>
        <taxon>Mesorhizobium</taxon>
    </lineage>
</organism>
<protein>
    <submittedName>
        <fullName evidence="1">Uncharacterized protein</fullName>
    </submittedName>
</protein>
<comment type="caution">
    <text evidence="1">The sequence shown here is derived from an EMBL/GenBank/DDBJ whole genome shotgun (WGS) entry which is preliminary data.</text>
</comment>
<dbReference type="EMBL" id="MZXV01000026">
    <property type="protein sequence ID" value="PZV38511.1"/>
    <property type="molecule type" value="Genomic_DNA"/>
</dbReference>
<evidence type="ECO:0000313" key="2">
    <source>
        <dbReference type="Proteomes" id="UP000248616"/>
    </source>
</evidence>
<keyword evidence="2" id="KW-1185">Reference proteome</keyword>